<feature type="transmembrane region" description="Helical" evidence="6">
    <location>
        <begin position="423"/>
        <end position="443"/>
    </location>
</feature>
<evidence type="ECO:0000256" key="4">
    <source>
        <dbReference type="ARBA" id="ARBA00022989"/>
    </source>
</evidence>
<feature type="domain" description="Major facilitator superfamily (MFS) profile" evidence="7">
    <location>
        <begin position="51"/>
        <end position="448"/>
    </location>
</feature>
<evidence type="ECO:0000256" key="2">
    <source>
        <dbReference type="ARBA" id="ARBA00022448"/>
    </source>
</evidence>
<keyword evidence="3 6" id="KW-0812">Transmembrane</keyword>
<dbReference type="EMBL" id="RSCD01000026">
    <property type="protein sequence ID" value="RSH82914.1"/>
    <property type="molecule type" value="Genomic_DNA"/>
</dbReference>
<evidence type="ECO:0000313" key="8">
    <source>
        <dbReference type="EMBL" id="RSH82914.1"/>
    </source>
</evidence>
<dbReference type="OrthoDB" id="3639251at2759"/>
<dbReference type="InterPro" id="IPR011701">
    <property type="entry name" value="MFS"/>
</dbReference>
<feature type="transmembrane region" description="Helical" evidence="6">
    <location>
        <begin position="390"/>
        <end position="411"/>
    </location>
</feature>
<feature type="transmembrane region" description="Helical" evidence="6">
    <location>
        <begin position="87"/>
        <end position="105"/>
    </location>
</feature>
<gene>
    <name evidence="8" type="ORF">EHS25_005904</name>
</gene>
<feature type="transmembrane region" description="Helical" evidence="6">
    <location>
        <begin position="299"/>
        <end position="320"/>
    </location>
</feature>
<dbReference type="GO" id="GO:0022857">
    <property type="term" value="F:transmembrane transporter activity"/>
    <property type="evidence" value="ECO:0007669"/>
    <property type="project" value="InterPro"/>
</dbReference>
<feature type="transmembrane region" description="Helical" evidence="6">
    <location>
        <begin position="355"/>
        <end position="378"/>
    </location>
</feature>
<dbReference type="PANTHER" id="PTHR43791:SF38">
    <property type="entry name" value="MAJOR FACILITATOR SUPERFAMILY (MFS) PROFILE DOMAIN-CONTAINING PROTEIN"/>
    <property type="match status" value="1"/>
</dbReference>
<comment type="subcellular location">
    <subcellularLocation>
        <location evidence="1">Membrane</location>
        <topology evidence="1">Multi-pass membrane protein</topology>
    </subcellularLocation>
</comment>
<dbReference type="InterPro" id="IPR036259">
    <property type="entry name" value="MFS_trans_sf"/>
</dbReference>
<proteinExistence type="predicted"/>
<dbReference type="FunFam" id="1.20.1250.20:FF:000057">
    <property type="entry name" value="MFS general substrate transporter"/>
    <property type="match status" value="1"/>
</dbReference>
<name>A0A427XVM8_9TREE</name>
<evidence type="ECO:0000256" key="5">
    <source>
        <dbReference type="ARBA" id="ARBA00023136"/>
    </source>
</evidence>
<dbReference type="PANTHER" id="PTHR43791">
    <property type="entry name" value="PERMEASE-RELATED"/>
    <property type="match status" value="1"/>
</dbReference>
<dbReference type="Pfam" id="PF07690">
    <property type="entry name" value="MFS_1"/>
    <property type="match status" value="1"/>
</dbReference>
<dbReference type="SUPFAM" id="SSF103473">
    <property type="entry name" value="MFS general substrate transporter"/>
    <property type="match status" value="1"/>
</dbReference>
<dbReference type="Proteomes" id="UP000279259">
    <property type="component" value="Unassembled WGS sequence"/>
</dbReference>
<evidence type="ECO:0000256" key="1">
    <source>
        <dbReference type="ARBA" id="ARBA00004141"/>
    </source>
</evidence>
<keyword evidence="2" id="KW-0813">Transport</keyword>
<protein>
    <recommendedName>
        <fullName evidence="7">Major facilitator superfamily (MFS) profile domain-containing protein</fullName>
    </recommendedName>
</protein>
<keyword evidence="9" id="KW-1185">Reference proteome</keyword>
<dbReference type="GO" id="GO:0016020">
    <property type="term" value="C:membrane"/>
    <property type="evidence" value="ECO:0007669"/>
    <property type="project" value="UniProtKB-SubCell"/>
</dbReference>
<feature type="transmembrane region" description="Helical" evidence="6">
    <location>
        <begin position="177"/>
        <end position="201"/>
    </location>
</feature>
<dbReference type="Gene3D" id="1.20.1250.20">
    <property type="entry name" value="MFS general substrate transporter like domains"/>
    <property type="match status" value="2"/>
</dbReference>
<comment type="caution">
    <text evidence="8">The sequence shown here is derived from an EMBL/GenBank/DDBJ whole genome shotgun (WGS) entry which is preliminary data.</text>
</comment>
<evidence type="ECO:0000256" key="6">
    <source>
        <dbReference type="SAM" id="Phobius"/>
    </source>
</evidence>
<feature type="transmembrane region" description="Helical" evidence="6">
    <location>
        <begin position="213"/>
        <end position="234"/>
    </location>
</feature>
<organism evidence="8 9">
    <name type="scientific">Saitozyma podzolica</name>
    <dbReference type="NCBI Taxonomy" id="1890683"/>
    <lineage>
        <taxon>Eukaryota</taxon>
        <taxon>Fungi</taxon>
        <taxon>Dikarya</taxon>
        <taxon>Basidiomycota</taxon>
        <taxon>Agaricomycotina</taxon>
        <taxon>Tremellomycetes</taxon>
        <taxon>Tremellales</taxon>
        <taxon>Trimorphomycetaceae</taxon>
        <taxon>Saitozyma</taxon>
    </lineage>
</organism>
<keyword evidence="5 6" id="KW-0472">Membrane</keyword>
<dbReference type="AlphaFoldDB" id="A0A427XVM8"/>
<feature type="transmembrane region" description="Helical" evidence="6">
    <location>
        <begin position="117"/>
        <end position="136"/>
    </location>
</feature>
<feature type="transmembrane region" description="Helical" evidence="6">
    <location>
        <begin position="332"/>
        <end position="349"/>
    </location>
</feature>
<keyword evidence="4 6" id="KW-1133">Transmembrane helix</keyword>
<evidence type="ECO:0000313" key="9">
    <source>
        <dbReference type="Proteomes" id="UP000279259"/>
    </source>
</evidence>
<dbReference type="InterPro" id="IPR020846">
    <property type="entry name" value="MFS_dom"/>
</dbReference>
<feature type="transmembrane region" description="Helical" evidence="6">
    <location>
        <begin position="266"/>
        <end position="287"/>
    </location>
</feature>
<evidence type="ECO:0000256" key="3">
    <source>
        <dbReference type="ARBA" id="ARBA00022692"/>
    </source>
</evidence>
<sequence length="465" mass="50975">MSDQHDHLALTPEVKPPPLEAVEKVDYNDVSDFAEIPELERGIVRKVDMRILPPLWVMYWLNYLDRNNIGNAQSAGMGTDLHLTSTQYSLAVSIFFIGYLLLQVPSNMILHRTRPRFYLPGTMLAWGCMVLVYLAVRDAGGLIAVRLCLRIIEAGFFPGALFYMSRWYKRNELAKRYAAFYSASLLAGAFGGLLAGAILSGLEGTAGLPAWKWLFLIEGLMTISFCMVAPEYAVKRLLAERSSESAGETGISHLKALSLAVKDWKVWFLALSQNLAAAAGTITYFVPTLTEALGYAGRMSQFMTVPVYAVALVMMISFALSSDKLNERPWHIFVSAITGAVSCAIVADVDTVPVLRYVFFCFALAGIQTTVMLNFVLLGNSFGRPVEKRAVAIAIVNGVANLASVYGSYIWPSNTAPRYIPGFVSTTCFMGGVMICALVYRFVYPRFPDRVDRSGDAGGVSGGSE</sequence>
<reference evidence="8 9" key="1">
    <citation type="submission" date="2018-11" db="EMBL/GenBank/DDBJ databases">
        <title>Genome sequence of Saitozyma podzolica DSM 27192.</title>
        <authorList>
            <person name="Aliyu H."/>
            <person name="Gorte O."/>
            <person name="Ochsenreither K."/>
        </authorList>
    </citation>
    <scope>NUCLEOTIDE SEQUENCE [LARGE SCALE GENOMIC DNA]</scope>
    <source>
        <strain evidence="8 9">DSM 27192</strain>
    </source>
</reference>
<evidence type="ECO:0000259" key="7">
    <source>
        <dbReference type="PROSITE" id="PS50850"/>
    </source>
</evidence>
<feature type="transmembrane region" description="Helical" evidence="6">
    <location>
        <begin position="142"/>
        <end position="165"/>
    </location>
</feature>
<dbReference type="PROSITE" id="PS50850">
    <property type="entry name" value="MFS"/>
    <property type="match status" value="1"/>
</dbReference>
<accession>A0A427XVM8</accession>